<proteinExistence type="predicted"/>
<evidence type="ECO:0000313" key="1">
    <source>
        <dbReference type="EMBL" id="SHG47789.1"/>
    </source>
</evidence>
<evidence type="ECO:0000313" key="2">
    <source>
        <dbReference type="Proteomes" id="UP000242329"/>
    </source>
</evidence>
<organism evidence="1 2">
    <name type="scientific">Thermosyntropha lipolytica DSM 11003</name>
    <dbReference type="NCBI Taxonomy" id="1123382"/>
    <lineage>
        <taxon>Bacteria</taxon>
        <taxon>Bacillati</taxon>
        <taxon>Bacillota</taxon>
        <taxon>Clostridia</taxon>
        <taxon>Eubacteriales</taxon>
        <taxon>Syntrophomonadaceae</taxon>
        <taxon>Thermosyntropha</taxon>
    </lineage>
</organism>
<sequence>MTGSAAKVMAGEFTWELQAEKGVGLAGKPPLSEKSELCLGMEKGRLTRVVPRKNFRPLGKKVFLFFMSILRNNQLRFLKDAFFYDKEAKEDDK</sequence>
<gene>
    <name evidence="1" type="ORF">SAMN02745221_00290</name>
</gene>
<dbReference type="EMBL" id="FQWY01000004">
    <property type="protein sequence ID" value="SHG47789.1"/>
    <property type="molecule type" value="Genomic_DNA"/>
</dbReference>
<dbReference type="AlphaFoldDB" id="A0A1M5K5N6"/>
<name>A0A1M5K5N6_9FIRM</name>
<accession>A0A1M5K5N6</accession>
<protein>
    <submittedName>
        <fullName evidence="1">Uncharacterized protein</fullName>
    </submittedName>
</protein>
<keyword evidence="2" id="KW-1185">Reference proteome</keyword>
<dbReference type="STRING" id="1123382.SAMN02745221_00290"/>
<dbReference type="Proteomes" id="UP000242329">
    <property type="component" value="Unassembled WGS sequence"/>
</dbReference>
<reference evidence="2" key="1">
    <citation type="submission" date="2016-11" db="EMBL/GenBank/DDBJ databases">
        <authorList>
            <person name="Varghese N."/>
            <person name="Submissions S."/>
        </authorList>
    </citation>
    <scope>NUCLEOTIDE SEQUENCE [LARGE SCALE GENOMIC DNA]</scope>
    <source>
        <strain evidence="2">DSM 11003</strain>
    </source>
</reference>